<evidence type="ECO:0000256" key="7">
    <source>
        <dbReference type="ARBA" id="ARBA00023180"/>
    </source>
</evidence>
<dbReference type="GO" id="GO:0030246">
    <property type="term" value="F:carbohydrate binding"/>
    <property type="evidence" value="ECO:0007669"/>
    <property type="project" value="InterPro"/>
</dbReference>
<keyword evidence="5 16" id="KW-0378">Hydrolase</keyword>
<comment type="similarity">
    <text evidence="3">Belongs to the glycosyl hydrolase 31 family.</text>
</comment>
<evidence type="ECO:0000256" key="5">
    <source>
        <dbReference type="ARBA" id="ARBA00022801"/>
    </source>
</evidence>
<dbReference type="SUPFAM" id="SSF74650">
    <property type="entry name" value="Galactose mutarotase-like"/>
    <property type="match status" value="1"/>
</dbReference>
<dbReference type="Pfam" id="PF21365">
    <property type="entry name" value="Glyco_hydro_31_3rd"/>
    <property type="match status" value="1"/>
</dbReference>
<dbReference type="GO" id="GO:0017177">
    <property type="term" value="C:glucosidase II complex"/>
    <property type="evidence" value="ECO:0007669"/>
    <property type="project" value="TreeGrafter"/>
</dbReference>
<comment type="subcellular location">
    <subcellularLocation>
        <location evidence="1">Endoplasmic reticulum</location>
    </subcellularLocation>
</comment>
<dbReference type="Gene3D" id="3.20.20.80">
    <property type="entry name" value="Glycosidases"/>
    <property type="match status" value="1"/>
</dbReference>
<dbReference type="Gene3D" id="2.60.40.1180">
    <property type="entry name" value="Golgi alpha-mannosidase II"/>
    <property type="match status" value="2"/>
</dbReference>
<dbReference type="EMBL" id="JANBTW010000164">
    <property type="protein sequence ID" value="KAJ2669077.1"/>
    <property type="molecule type" value="Genomic_DNA"/>
</dbReference>
<dbReference type="CDD" id="cd06603">
    <property type="entry name" value="GH31_GANC_GANAB_alpha"/>
    <property type="match status" value="1"/>
</dbReference>
<dbReference type="InterPro" id="IPR011013">
    <property type="entry name" value="Gal_mutarotase_sf_dom"/>
</dbReference>
<keyword evidence="10" id="KW-0812">Transmembrane</keyword>
<reference evidence="16" key="1">
    <citation type="submission" date="2022-07" db="EMBL/GenBank/DDBJ databases">
        <title>Phylogenomic reconstructions and comparative analyses of Kickxellomycotina fungi.</title>
        <authorList>
            <person name="Reynolds N.K."/>
            <person name="Stajich J.E."/>
            <person name="Barry K."/>
            <person name="Grigoriev I.V."/>
            <person name="Crous P."/>
            <person name="Smith M.E."/>
        </authorList>
    </citation>
    <scope>NUCLEOTIDE SEQUENCE</scope>
    <source>
        <strain evidence="16">NRRL 3115</strain>
    </source>
</reference>
<keyword evidence="4" id="KW-0732">Signal</keyword>
<dbReference type="Pfam" id="PF12051">
    <property type="entry name" value="DUF3533"/>
    <property type="match status" value="1"/>
</dbReference>
<feature type="domain" description="Glycoside hydrolase family 31 TIM barrel" evidence="11">
    <location>
        <begin position="565"/>
        <end position="894"/>
    </location>
</feature>
<feature type="transmembrane region" description="Helical" evidence="10">
    <location>
        <begin position="21"/>
        <end position="44"/>
    </location>
</feature>
<feature type="domain" description="Glycoside hydrolase family 31 N-terminal" evidence="13">
    <location>
        <begin position="289"/>
        <end position="514"/>
    </location>
</feature>
<evidence type="ECO:0000259" key="15">
    <source>
        <dbReference type="Pfam" id="PF21365"/>
    </source>
</evidence>
<dbReference type="Proteomes" id="UP001151518">
    <property type="component" value="Unassembled WGS sequence"/>
</dbReference>
<dbReference type="AlphaFoldDB" id="A0A9W8G1P9"/>
<dbReference type="CDD" id="cd14752">
    <property type="entry name" value="GH31_N"/>
    <property type="match status" value="1"/>
</dbReference>
<proteinExistence type="inferred from homology"/>
<dbReference type="InterPro" id="IPR017853">
    <property type="entry name" value="GH"/>
</dbReference>
<dbReference type="InterPro" id="IPR000322">
    <property type="entry name" value="Glyco_hydro_31_TIM"/>
</dbReference>
<dbReference type="PROSITE" id="PS00129">
    <property type="entry name" value="GLYCOSYL_HYDROL_F31_1"/>
    <property type="match status" value="1"/>
</dbReference>
<feature type="domain" description="DUF5110" evidence="14">
    <location>
        <begin position="1008"/>
        <end position="1049"/>
    </location>
</feature>
<keyword evidence="10" id="KW-1133">Transmembrane helix</keyword>
<gene>
    <name evidence="16" type="primary">ROT2_3</name>
    <name evidence="16" type="ORF">GGI25_006274</name>
</gene>
<dbReference type="OrthoDB" id="5839090at2759"/>
<dbReference type="SUPFAM" id="SSF51011">
    <property type="entry name" value="Glycosyl hydrolase domain"/>
    <property type="match status" value="1"/>
</dbReference>
<accession>A0A9W8G1P9</accession>
<comment type="pathway">
    <text evidence="2">Glycan metabolism; N-glycan metabolism.</text>
</comment>
<evidence type="ECO:0000313" key="17">
    <source>
        <dbReference type="Proteomes" id="UP001151518"/>
    </source>
</evidence>
<dbReference type="InterPro" id="IPR030458">
    <property type="entry name" value="Glyco_hydro_31_AS"/>
</dbReference>
<dbReference type="InterPro" id="IPR025887">
    <property type="entry name" value="Glyco_hydro_31_N_dom"/>
</dbReference>
<dbReference type="SUPFAM" id="SSF51445">
    <property type="entry name" value="(Trans)glycosidases"/>
    <property type="match status" value="1"/>
</dbReference>
<dbReference type="Pfam" id="PF17137">
    <property type="entry name" value="DUF5110"/>
    <property type="match status" value="1"/>
</dbReference>
<dbReference type="PANTHER" id="PTHR22762:SF54">
    <property type="entry name" value="BCDNA.GH04962"/>
    <property type="match status" value="1"/>
</dbReference>
<sequence>MGRISIFATAFRPSLKKCGLYYLRVMVISLLTISVPLCILHGTVYKRTTYTYRAALKIVDFDHGTIGAQISQTLLMQNNQYRSVEKKSRPVWRQSFGEFRSAEEVQQWVRLHGWGALVINAGASEQLERALQGAESETHNPKALVTFFLSAGHQPIMYQVIESAAAPDVNKAMQTFAVGFLLNMIIKSPFHTRVNGLFHTAISAVLLSQVAQAAPSDDFKTTENIAFYLRHQAFTETILQADPALSQENSGEMPHAASPYTVVSDSVYLNGHTLVATVQHDSTKVPLRVEVIFLKNGTVRVRAQEENPLLPRYDDTQKYVLRGEGNNLGYALASDLKHYRELVDGVKVHTVRYTNEHSAFSVRITEDPWSLTYLENNKPIIELNSKGRFHLEHLRPKPDPETIGDDVSGEWKETFLPFTDSKTRGPESFGMDINFIGFEHVYGIPGHATPLSLKTTNNEKDGYNMPYRLWNLDVFGYELDDPISLYGSIPFMVAHNIDTTVGVFWLNAAETLVDITREKRSNVDNDLPVVNTHWVSEAGVMDVFLMPGPSVADLYRQYTSLIEPTPLPREFALGYHMCRWSYLDQEDVLTVSEKMHEHDIPYDAIWLDIDYTDGMRYFTWDYSKFPDPVAMQKQLAHDGHKLVTIIDPHVKRDSSYRVWKEGNENGYFIKNNTSTKNYDGWCWPKESNWVDYLNPEASKWYSKQYHLDKYLDSTADLFIWNDMNEPSIFRMPEGTAEKNTKHYGDWEHRQVHNLYGMLNHRATFEGMLTRESPRKRPFILSRSYFAGSQRYGAIWTGDNIADWGYMRAAVQMVLSNNIAGMHFSGADVGGFVGNPEPELLIRWYQLGIWHPFFRTHSKKDTKRREPWLFGEPYLSIMRKAICERYRMLPYWYTLFREASLTGMPIVRPMWMEFPKDLDLFAKENTFMVGSSIMVAPSLDSDLTKPIDVTFPSQENWYNMYTHASYFAPIKRRFVTDLAQTLVYVRGGSIIPTRERQRRSSAFMKQDPFTLYVYVSRNDTASGKLYIDDGESYDYEKGAFIEREFVYAEDKLISRSSPFTMESAEHKAFLDKMNNVCIERVVMIGLTSQPTVAIIRENGAEREILLEYGNCRTGSKCVIRDPTVCIGNDWEIALN</sequence>
<comment type="caution">
    <text evidence="16">The sequence shown here is derived from an EMBL/GenBank/DDBJ whole genome shotgun (WGS) entry which is preliminary data.</text>
</comment>
<keyword evidence="6" id="KW-0256">Endoplasmic reticulum</keyword>
<evidence type="ECO:0000259" key="13">
    <source>
        <dbReference type="Pfam" id="PF13802"/>
    </source>
</evidence>
<evidence type="ECO:0000256" key="4">
    <source>
        <dbReference type="ARBA" id="ARBA00022729"/>
    </source>
</evidence>
<dbReference type="GO" id="GO:0090599">
    <property type="term" value="F:alpha-glucosidase activity"/>
    <property type="evidence" value="ECO:0007669"/>
    <property type="project" value="TreeGrafter"/>
</dbReference>
<feature type="domain" description="DUF3533" evidence="12">
    <location>
        <begin position="28"/>
        <end position="172"/>
    </location>
</feature>
<dbReference type="GO" id="GO:0005975">
    <property type="term" value="P:carbohydrate metabolic process"/>
    <property type="evidence" value="ECO:0007669"/>
    <property type="project" value="InterPro"/>
</dbReference>
<dbReference type="InterPro" id="IPR033403">
    <property type="entry name" value="DUF5110"/>
</dbReference>
<evidence type="ECO:0000256" key="10">
    <source>
        <dbReference type="SAM" id="Phobius"/>
    </source>
</evidence>
<evidence type="ECO:0000256" key="2">
    <source>
        <dbReference type="ARBA" id="ARBA00004833"/>
    </source>
</evidence>
<name>A0A9W8G1P9_9FUNG</name>
<evidence type="ECO:0000313" key="16">
    <source>
        <dbReference type="EMBL" id="KAJ2669077.1"/>
    </source>
</evidence>
<dbReference type="Pfam" id="PF13802">
    <property type="entry name" value="Gal_mutarotas_2"/>
    <property type="match status" value="1"/>
</dbReference>
<dbReference type="InterPro" id="IPR022703">
    <property type="entry name" value="DUF3533"/>
</dbReference>
<keyword evidence="7" id="KW-0325">Glycoprotein</keyword>
<dbReference type="PANTHER" id="PTHR22762">
    <property type="entry name" value="ALPHA-GLUCOSIDASE"/>
    <property type="match status" value="1"/>
</dbReference>
<dbReference type="InterPro" id="IPR048395">
    <property type="entry name" value="Glyco_hydro_31_C"/>
</dbReference>
<protein>
    <recommendedName>
        <fullName evidence="9">Glucosidase II subunit alpha</fullName>
    </recommendedName>
</protein>
<evidence type="ECO:0000256" key="1">
    <source>
        <dbReference type="ARBA" id="ARBA00004240"/>
    </source>
</evidence>
<evidence type="ECO:0000259" key="14">
    <source>
        <dbReference type="Pfam" id="PF17137"/>
    </source>
</evidence>
<evidence type="ECO:0000256" key="8">
    <source>
        <dbReference type="ARBA" id="ARBA00023295"/>
    </source>
</evidence>
<evidence type="ECO:0000259" key="12">
    <source>
        <dbReference type="Pfam" id="PF12051"/>
    </source>
</evidence>
<dbReference type="Gene3D" id="2.60.40.1760">
    <property type="entry name" value="glycosyl hydrolase (family 31)"/>
    <property type="match status" value="1"/>
</dbReference>
<organism evidence="16 17">
    <name type="scientific">Coemansia spiralis</name>
    <dbReference type="NCBI Taxonomy" id="417178"/>
    <lineage>
        <taxon>Eukaryota</taxon>
        <taxon>Fungi</taxon>
        <taxon>Fungi incertae sedis</taxon>
        <taxon>Zoopagomycota</taxon>
        <taxon>Kickxellomycotina</taxon>
        <taxon>Kickxellomycetes</taxon>
        <taxon>Kickxellales</taxon>
        <taxon>Kickxellaceae</taxon>
        <taxon>Coemansia</taxon>
    </lineage>
</organism>
<evidence type="ECO:0000256" key="3">
    <source>
        <dbReference type="ARBA" id="ARBA00007806"/>
    </source>
</evidence>
<keyword evidence="10" id="KW-0472">Membrane</keyword>
<evidence type="ECO:0000256" key="6">
    <source>
        <dbReference type="ARBA" id="ARBA00022824"/>
    </source>
</evidence>
<feature type="domain" description="Glycosyl hydrolase family 31 C-terminal" evidence="15">
    <location>
        <begin position="902"/>
        <end position="990"/>
    </location>
</feature>
<dbReference type="GO" id="GO:0006491">
    <property type="term" value="P:N-glycan processing"/>
    <property type="evidence" value="ECO:0007669"/>
    <property type="project" value="TreeGrafter"/>
</dbReference>
<evidence type="ECO:0000256" key="9">
    <source>
        <dbReference type="ARBA" id="ARBA00042895"/>
    </source>
</evidence>
<dbReference type="InterPro" id="IPR013780">
    <property type="entry name" value="Glyco_hydro_b"/>
</dbReference>
<keyword evidence="8 16" id="KW-0326">Glycosidase</keyword>
<dbReference type="Pfam" id="PF01055">
    <property type="entry name" value="Glyco_hydro_31_2nd"/>
    <property type="match status" value="1"/>
</dbReference>
<evidence type="ECO:0000259" key="11">
    <source>
        <dbReference type="Pfam" id="PF01055"/>
    </source>
</evidence>